<comment type="similarity">
    <text evidence="2 7">Belongs to the glycosyltransferase 4 family. MraY subfamily.</text>
</comment>
<protein>
    <recommendedName>
        <fullName evidence="7">Phospho-N-acetylmuramoyl-pentapeptide-transferase</fullName>
        <ecNumber evidence="7">2.7.8.13</ecNumber>
    </recommendedName>
    <alternativeName>
        <fullName evidence="7">UDP-MurNAc-pentapeptide phosphotransferase</fullName>
    </alternativeName>
</protein>
<sequence>MLLKLDSILLYLMFAFFISLILYPFYIYLLSYIKAGKNLREDGTGGGKAIIFNKLHSHKIGTPTMGGGLVLFIVLLLVLFSYILQYLDFINFSLVTRQETYIILFAFFSMGILGLIDDYLNIKGIGKIKGLTAKMKLVWMFLFSAFISYWFYIRLGITSINLWPFTGSVDIGFFYSIFTFIFTIAVVNAINITDGLDGLVGGLCIMILAVLGIITFFYGWYLATTVIAIVLGSLLAFLWFNINPAKIFMGDSGALALGGLISSLIYLLDIRVGIIIPFMFLFLIFWVELSTSFLQIFWKKIFKKKLFAIAPFHHLLEYKGNAEYTIVMKLWLIQGVLSLIALVMIFYQFNF</sequence>
<organism evidence="8 9">
    <name type="scientific">Candidatus Vampirococcus lugosii</name>
    <dbReference type="NCBI Taxonomy" id="2789015"/>
    <lineage>
        <taxon>Bacteria</taxon>
        <taxon>Candidatus Absconditibacteriota</taxon>
        <taxon>Vampirococcus</taxon>
    </lineage>
</organism>
<keyword evidence="7" id="KW-0133">Cell shape</keyword>
<feature type="transmembrane region" description="Helical" evidence="7">
    <location>
        <begin position="12"/>
        <end position="30"/>
    </location>
</feature>
<dbReference type="InterPro" id="IPR000715">
    <property type="entry name" value="Glycosyl_transferase_4"/>
</dbReference>
<dbReference type="Pfam" id="PF00953">
    <property type="entry name" value="Glycos_transf_4"/>
    <property type="match status" value="1"/>
</dbReference>
<evidence type="ECO:0000256" key="7">
    <source>
        <dbReference type="HAMAP-Rule" id="MF_00038"/>
    </source>
</evidence>
<dbReference type="GO" id="GO:0016740">
    <property type="term" value="F:transferase activity"/>
    <property type="evidence" value="ECO:0007669"/>
    <property type="project" value="UniProtKB-KW"/>
</dbReference>
<dbReference type="PANTHER" id="PTHR22926:SF5">
    <property type="entry name" value="PHOSPHO-N-ACETYLMURAMOYL-PENTAPEPTIDE-TRANSFERASE HOMOLOG"/>
    <property type="match status" value="1"/>
</dbReference>
<dbReference type="RefSeq" id="WP_213349946.1">
    <property type="nucleotide sequence ID" value="NZ_JAEDAM010000101.1"/>
</dbReference>
<keyword evidence="7" id="KW-0460">Magnesium</keyword>
<evidence type="ECO:0000256" key="3">
    <source>
        <dbReference type="ARBA" id="ARBA00022679"/>
    </source>
</evidence>
<comment type="caution">
    <text evidence="8">The sequence shown here is derived from an EMBL/GenBank/DDBJ whole genome shotgun (WGS) entry which is preliminary data.</text>
</comment>
<feature type="transmembrane region" description="Helical" evidence="7">
    <location>
        <begin position="330"/>
        <end position="349"/>
    </location>
</feature>
<comment type="cofactor">
    <cofactor evidence="7">
        <name>Mg(2+)</name>
        <dbReference type="ChEBI" id="CHEBI:18420"/>
    </cofactor>
</comment>
<evidence type="ECO:0000256" key="2">
    <source>
        <dbReference type="ARBA" id="ARBA00005583"/>
    </source>
</evidence>
<evidence type="ECO:0000313" key="8">
    <source>
        <dbReference type="EMBL" id="MBS8122517.1"/>
    </source>
</evidence>
<keyword evidence="7" id="KW-0479">Metal-binding</keyword>
<keyword evidence="6 7" id="KW-0472">Membrane</keyword>
<feature type="transmembrane region" description="Helical" evidence="7">
    <location>
        <begin position="137"/>
        <end position="153"/>
    </location>
</feature>
<comment type="catalytic activity">
    <reaction evidence="7">
        <text>UDP-N-acetyl-alpha-D-muramoyl-L-alanyl-gamma-D-glutamyl-meso-2,6-diaminopimeloyl-D-alanyl-D-alanine + di-trans,octa-cis-undecaprenyl phosphate = di-trans,octa-cis-undecaprenyl diphospho-N-acetyl-alpha-D-muramoyl-L-alanyl-D-glutamyl-meso-2,6-diaminopimeloyl-D-alanyl-D-alanine + UMP</text>
        <dbReference type="Rhea" id="RHEA:28386"/>
        <dbReference type="ChEBI" id="CHEBI:57865"/>
        <dbReference type="ChEBI" id="CHEBI:60392"/>
        <dbReference type="ChEBI" id="CHEBI:61386"/>
        <dbReference type="ChEBI" id="CHEBI:61387"/>
        <dbReference type="EC" id="2.7.8.13"/>
    </reaction>
</comment>
<keyword evidence="7" id="KW-0961">Cell wall biogenesis/degradation</keyword>
<dbReference type="Proteomes" id="UP000680365">
    <property type="component" value="Unassembled WGS sequence"/>
</dbReference>
<feature type="transmembrane region" description="Helical" evidence="7">
    <location>
        <begin position="247"/>
        <end position="268"/>
    </location>
</feature>
<reference evidence="8 9" key="1">
    <citation type="journal article" date="2021" name="Nat. Commun.">
        <title>Reductive evolution and unique predatory mode in the CPR bacterium Vampirococcus lugosii.</title>
        <authorList>
            <person name="Moreira D."/>
            <person name="Zivanovic Y."/>
            <person name="Lopez-Archilla A.I."/>
            <person name="Iniesto M."/>
            <person name="Lopez-Garcia P."/>
        </authorList>
    </citation>
    <scope>NUCLEOTIDE SEQUENCE [LARGE SCALE GENOMIC DNA]</scope>
    <source>
        <strain evidence="8">Chiprana</strain>
    </source>
</reference>
<feature type="transmembrane region" description="Helical" evidence="7">
    <location>
        <begin position="274"/>
        <end position="298"/>
    </location>
</feature>
<dbReference type="EMBL" id="JAEDAM010000101">
    <property type="protein sequence ID" value="MBS8122517.1"/>
    <property type="molecule type" value="Genomic_DNA"/>
</dbReference>
<dbReference type="InterPro" id="IPR018480">
    <property type="entry name" value="PNAcMuramoyl-5peptid_Trfase_CS"/>
</dbReference>
<comment type="function">
    <text evidence="7">Catalyzes the initial step of the lipid cycle reactions in the biosynthesis of the cell wall peptidoglycan: transfers peptidoglycan precursor phospho-MurNAc-pentapeptide from UDP-MurNAc-pentapeptide onto the lipid carrier undecaprenyl phosphate, yielding undecaprenyl-pyrophosphoryl-MurNAc-pentapeptide, known as lipid I.</text>
</comment>
<comment type="pathway">
    <text evidence="7">Cell wall biogenesis; peptidoglycan biosynthesis.</text>
</comment>
<gene>
    <name evidence="7" type="primary">mraY</name>
    <name evidence="8" type="ORF">VAMP_31433n148</name>
</gene>
<keyword evidence="7" id="KW-0573">Peptidoglycan synthesis</keyword>
<dbReference type="PROSITE" id="PS01348">
    <property type="entry name" value="MRAY_2"/>
    <property type="match status" value="1"/>
</dbReference>
<feature type="transmembrane region" description="Helical" evidence="7">
    <location>
        <begin position="64"/>
        <end position="87"/>
    </location>
</feature>
<dbReference type="InterPro" id="IPR003524">
    <property type="entry name" value="PNAcMuramoyl-5peptid_Trfase"/>
</dbReference>
<keyword evidence="7" id="KW-1003">Cell membrane</keyword>
<name>A0ABS5QPG0_9BACT</name>
<keyword evidence="7" id="KW-0132">Cell division</keyword>
<evidence type="ECO:0000256" key="5">
    <source>
        <dbReference type="ARBA" id="ARBA00022989"/>
    </source>
</evidence>
<dbReference type="EC" id="2.7.8.13" evidence="7"/>
<keyword evidence="9" id="KW-1185">Reference proteome</keyword>
<keyword evidence="5 7" id="KW-1133">Transmembrane helix</keyword>
<feature type="transmembrane region" description="Helical" evidence="7">
    <location>
        <begin position="99"/>
        <end position="116"/>
    </location>
</feature>
<evidence type="ECO:0000256" key="6">
    <source>
        <dbReference type="ARBA" id="ARBA00023136"/>
    </source>
</evidence>
<evidence type="ECO:0000313" key="9">
    <source>
        <dbReference type="Proteomes" id="UP000680365"/>
    </source>
</evidence>
<proteinExistence type="inferred from homology"/>
<accession>A0ABS5QPG0</accession>
<dbReference type="HAMAP" id="MF_00038">
    <property type="entry name" value="MraY"/>
    <property type="match status" value="1"/>
</dbReference>
<feature type="transmembrane region" description="Helical" evidence="7">
    <location>
        <begin position="198"/>
        <end position="214"/>
    </location>
</feature>
<keyword evidence="4 7" id="KW-0812">Transmembrane</keyword>
<comment type="subcellular location">
    <subcellularLocation>
        <location evidence="7">Cell membrane</location>
        <topology evidence="7">Multi-pass membrane protein</topology>
    </subcellularLocation>
    <subcellularLocation>
        <location evidence="1">Membrane</location>
        <topology evidence="1">Multi-pass membrane protein</topology>
    </subcellularLocation>
</comment>
<evidence type="ECO:0000256" key="4">
    <source>
        <dbReference type="ARBA" id="ARBA00022692"/>
    </source>
</evidence>
<dbReference type="PANTHER" id="PTHR22926">
    <property type="entry name" value="PHOSPHO-N-ACETYLMURAMOYL-PENTAPEPTIDE-TRANSFERASE"/>
    <property type="match status" value="1"/>
</dbReference>
<keyword evidence="7" id="KW-0131">Cell cycle</keyword>
<feature type="transmembrane region" description="Helical" evidence="7">
    <location>
        <begin position="220"/>
        <end position="240"/>
    </location>
</feature>
<keyword evidence="3 7" id="KW-0808">Transferase</keyword>
<feature type="transmembrane region" description="Helical" evidence="7">
    <location>
        <begin position="173"/>
        <end position="191"/>
    </location>
</feature>
<evidence type="ECO:0000256" key="1">
    <source>
        <dbReference type="ARBA" id="ARBA00004141"/>
    </source>
</evidence>